<dbReference type="InterPro" id="IPR001789">
    <property type="entry name" value="Sig_transdc_resp-reg_receiver"/>
</dbReference>
<dbReference type="SMART" id="SM00448">
    <property type="entry name" value="REC"/>
    <property type="match status" value="1"/>
</dbReference>
<evidence type="ECO:0000313" key="9">
    <source>
        <dbReference type="EMBL" id="MCK8778860.1"/>
    </source>
</evidence>
<dbReference type="EMBL" id="JALPRY010000003">
    <property type="protein sequence ID" value="MCK8778860.1"/>
    <property type="molecule type" value="Genomic_DNA"/>
</dbReference>
<dbReference type="InterPro" id="IPR011006">
    <property type="entry name" value="CheY-like_superfamily"/>
</dbReference>
<keyword evidence="6" id="KW-0597">Phosphoprotein</keyword>
<dbReference type="SUPFAM" id="SSF46689">
    <property type="entry name" value="Homeodomain-like"/>
    <property type="match status" value="1"/>
</dbReference>
<dbReference type="PROSITE" id="PS50110">
    <property type="entry name" value="RESPONSE_REGULATORY"/>
    <property type="match status" value="1"/>
</dbReference>
<name>A0ABT0ILV1_9HYPH</name>
<keyword evidence="3" id="KW-0902">Two-component regulatory system</keyword>
<reference evidence="9 10" key="1">
    <citation type="submission" date="2022-04" db="EMBL/GenBank/DDBJ databases">
        <title>Rhizobium coralii sp. nov., isolated from coral Turbinaria peltata.</title>
        <authorList>
            <person name="Sun H."/>
        </authorList>
    </citation>
    <scope>NUCLEOTIDE SEQUENCE [LARGE SCALE GENOMIC DNA]</scope>
    <source>
        <strain evidence="9 10">NTR19</strain>
    </source>
</reference>
<evidence type="ECO:0000259" key="7">
    <source>
        <dbReference type="PROSITE" id="PS50045"/>
    </source>
</evidence>
<dbReference type="InterPro" id="IPR003593">
    <property type="entry name" value="AAA+_ATPase"/>
</dbReference>
<evidence type="ECO:0000313" key="10">
    <source>
        <dbReference type="Proteomes" id="UP001202827"/>
    </source>
</evidence>
<evidence type="ECO:0000256" key="1">
    <source>
        <dbReference type="ARBA" id="ARBA00022741"/>
    </source>
</evidence>
<evidence type="ECO:0000256" key="3">
    <source>
        <dbReference type="ARBA" id="ARBA00023012"/>
    </source>
</evidence>
<dbReference type="Pfam" id="PF00158">
    <property type="entry name" value="Sigma54_activat"/>
    <property type="match status" value="1"/>
</dbReference>
<dbReference type="Pfam" id="PF00072">
    <property type="entry name" value="Response_reg"/>
    <property type="match status" value="1"/>
</dbReference>
<dbReference type="Gene3D" id="1.10.10.60">
    <property type="entry name" value="Homeodomain-like"/>
    <property type="match status" value="1"/>
</dbReference>
<feature type="modified residue" description="4-aspartylphosphate" evidence="6">
    <location>
        <position position="54"/>
    </location>
</feature>
<keyword evidence="2" id="KW-0067">ATP-binding</keyword>
<dbReference type="CDD" id="cd00009">
    <property type="entry name" value="AAA"/>
    <property type="match status" value="1"/>
</dbReference>
<evidence type="ECO:0000256" key="4">
    <source>
        <dbReference type="ARBA" id="ARBA00023015"/>
    </source>
</evidence>
<dbReference type="InterPro" id="IPR027417">
    <property type="entry name" value="P-loop_NTPase"/>
</dbReference>
<keyword evidence="10" id="KW-1185">Reference proteome</keyword>
<dbReference type="InterPro" id="IPR009057">
    <property type="entry name" value="Homeodomain-like_sf"/>
</dbReference>
<feature type="domain" description="Sigma-54 factor interaction" evidence="7">
    <location>
        <begin position="145"/>
        <end position="374"/>
    </location>
</feature>
<evidence type="ECO:0000256" key="6">
    <source>
        <dbReference type="PROSITE-ProRule" id="PRU00169"/>
    </source>
</evidence>
<dbReference type="CDD" id="cd17549">
    <property type="entry name" value="REC_DctD-like"/>
    <property type="match status" value="1"/>
</dbReference>
<dbReference type="InterPro" id="IPR002078">
    <property type="entry name" value="Sigma_54_int"/>
</dbReference>
<dbReference type="InterPro" id="IPR025944">
    <property type="entry name" value="Sigma_54_int_dom_CS"/>
</dbReference>
<sequence length="457" mass="50373">MNTQRVLLVDDEEELRRSTAQALELFGLDVQTFSNADHVLELAGFGFDGVVVSDIRMPGMDGMTLMQKIRELDPELPVILVTGHGDVQLAVKAMREGAYDFLEKPFTPQHLAGIIRRALDRRGLILENRRLRAVAGKRDDLETRLPGRTQVMVDLRYRIRAIGAADADTLVIGPTGAGKEVVARALHDISPRANRPFIAINCAALPENLIESELFGHEAGAFPGALRPRFGKFEHGRGGTILLDEIGSMPFDLQAKFLRVLQERVITRLGSNESVPLDVRFIATSKVDLEAEVAAGRFRADLFYRLNVATIHVPSLAQRRPDIPLLFLQLVREAAARYGREDADVSAEIISAVAHRDWPGNVRELRNAADRLVLGLDMGPGDQPAVPKEGAGRLADKVAAFERSLIAGEIAAHGGALKPVYESLGISRKTLYEKMQKYGLDKKMLGFDTLLQDERDV</sequence>
<evidence type="ECO:0000259" key="8">
    <source>
        <dbReference type="PROSITE" id="PS50110"/>
    </source>
</evidence>
<evidence type="ECO:0000256" key="5">
    <source>
        <dbReference type="ARBA" id="ARBA00023163"/>
    </source>
</evidence>
<gene>
    <name evidence="9" type="ORF">M0654_02580</name>
</gene>
<accession>A0ABT0ILV1</accession>
<dbReference type="Gene3D" id="1.10.8.60">
    <property type="match status" value="1"/>
</dbReference>
<keyword evidence="4" id="KW-0805">Transcription regulation</keyword>
<comment type="caution">
    <text evidence="9">The sequence shown here is derived from an EMBL/GenBank/DDBJ whole genome shotgun (WGS) entry which is preliminary data.</text>
</comment>
<dbReference type="SUPFAM" id="SSF52540">
    <property type="entry name" value="P-loop containing nucleoside triphosphate hydrolases"/>
    <property type="match status" value="1"/>
</dbReference>
<dbReference type="Gene3D" id="3.40.50.300">
    <property type="entry name" value="P-loop containing nucleotide triphosphate hydrolases"/>
    <property type="match status" value="1"/>
</dbReference>
<proteinExistence type="predicted"/>
<keyword evidence="1" id="KW-0547">Nucleotide-binding</keyword>
<organism evidence="9 10">
    <name type="scientific">Neorhizobium turbinariae</name>
    <dbReference type="NCBI Taxonomy" id="2937795"/>
    <lineage>
        <taxon>Bacteria</taxon>
        <taxon>Pseudomonadati</taxon>
        <taxon>Pseudomonadota</taxon>
        <taxon>Alphaproteobacteria</taxon>
        <taxon>Hyphomicrobiales</taxon>
        <taxon>Rhizobiaceae</taxon>
        <taxon>Rhizobium/Agrobacterium group</taxon>
        <taxon>Neorhizobium</taxon>
    </lineage>
</organism>
<dbReference type="SMART" id="SM00382">
    <property type="entry name" value="AAA"/>
    <property type="match status" value="1"/>
</dbReference>
<dbReference type="Proteomes" id="UP001202827">
    <property type="component" value="Unassembled WGS sequence"/>
</dbReference>
<dbReference type="InterPro" id="IPR002197">
    <property type="entry name" value="HTH_Fis"/>
</dbReference>
<dbReference type="InterPro" id="IPR058031">
    <property type="entry name" value="AAA_lid_NorR"/>
</dbReference>
<dbReference type="Gene3D" id="3.40.50.2300">
    <property type="match status" value="1"/>
</dbReference>
<dbReference type="Pfam" id="PF25601">
    <property type="entry name" value="AAA_lid_14"/>
    <property type="match status" value="1"/>
</dbReference>
<dbReference type="PANTHER" id="PTHR32071">
    <property type="entry name" value="TRANSCRIPTIONAL REGULATORY PROTEIN"/>
    <property type="match status" value="1"/>
</dbReference>
<keyword evidence="5" id="KW-0804">Transcription</keyword>
<dbReference type="PANTHER" id="PTHR32071:SF57">
    <property type="entry name" value="C4-DICARBOXYLATE TRANSPORT TRANSCRIPTIONAL REGULATORY PROTEIN DCTD"/>
    <property type="match status" value="1"/>
</dbReference>
<dbReference type="PROSITE" id="PS00688">
    <property type="entry name" value="SIGMA54_INTERACT_3"/>
    <property type="match status" value="1"/>
</dbReference>
<dbReference type="PROSITE" id="PS50045">
    <property type="entry name" value="SIGMA54_INTERACT_4"/>
    <property type="match status" value="1"/>
</dbReference>
<dbReference type="RefSeq" id="WP_248681706.1">
    <property type="nucleotide sequence ID" value="NZ_JALPRY010000003.1"/>
</dbReference>
<dbReference type="SUPFAM" id="SSF52172">
    <property type="entry name" value="CheY-like"/>
    <property type="match status" value="1"/>
</dbReference>
<evidence type="ECO:0000256" key="2">
    <source>
        <dbReference type="ARBA" id="ARBA00022840"/>
    </source>
</evidence>
<dbReference type="Pfam" id="PF02954">
    <property type="entry name" value="HTH_8"/>
    <property type="match status" value="1"/>
</dbReference>
<protein>
    <submittedName>
        <fullName evidence="9">Sigma-54 dependent transcriptional regulator</fullName>
    </submittedName>
</protein>
<feature type="domain" description="Response regulatory" evidence="8">
    <location>
        <begin position="5"/>
        <end position="119"/>
    </location>
</feature>